<protein>
    <recommendedName>
        <fullName evidence="5">Vitamin B12-binding protein</fullName>
    </recommendedName>
</protein>
<feature type="signal peptide" evidence="5">
    <location>
        <begin position="1"/>
        <end position="18"/>
    </location>
</feature>
<comment type="caution">
    <text evidence="7">The sequence shown here is derived from an EMBL/GenBank/DDBJ whole genome shotgun (WGS) entry which is preliminary data.</text>
</comment>
<evidence type="ECO:0000256" key="3">
    <source>
        <dbReference type="ARBA" id="ARBA00022764"/>
    </source>
</evidence>
<dbReference type="GO" id="GO:0015889">
    <property type="term" value="P:cobalamin transport"/>
    <property type="evidence" value="ECO:0007669"/>
    <property type="project" value="UniProtKB-UniRule"/>
</dbReference>
<dbReference type="PROSITE" id="PS50983">
    <property type="entry name" value="FE_B12_PBP"/>
    <property type="match status" value="1"/>
</dbReference>
<comment type="subunit">
    <text evidence="5">The complex is composed of two ATP-binding proteins (BtuD), two transmembrane proteins (BtuC) and a solute-binding protein (BtuF).</text>
</comment>
<dbReference type="AlphaFoldDB" id="A0A2U3BF01"/>
<comment type="caution">
    <text evidence="5">Lacks conserved residue(s) required for the propagation of feature annotation.</text>
</comment>
<feature type="chain" id="PRO_5015789278" description="Vitamin B12-binding protein" evidence="5">
    <location>
        <begin position="19"/>
        <end position="272"/>
    </location>
</feature>
<gene>
    <name evidence="5" type="primary">btuF</name>
    <name evidence="7" type="ORF">DI392_03520</name>
</gene>
<dbReference type="InterPro" id="IPR054828">
    <property type="entry name" value="Vit_B12_bind_prot"/>
</dbReference>
<dbReference type="PANTHER" id="PTHR30535">
    <property type="entry name" value="VITAMIN B12-BINDING PROTEIN"/>
    <property type="match status" value="1"/>
</dbReference>
<dbReference type="PANTHER" id="PTHR30535:SF34">
    <property type="entry name" value="MOLYBDATE-BINDING PROTEIN MOLA"/>
    <property type="match status" value="1"/>
</dbReference>
<comment type="subcellular location">
    <subcellularLocation>
        <location evidence="5">Periplasm</location>
    </subcellularLocation>
</comment>
<dbReference type="GO" id="GO:0031419">
    <property type="term" value="F:cobalamin binding"/>
    <property type="evidence" value="ECO:0007669"/>
    <property type="project" value="InterPro"/>
</dbReference>
<keyword evidence="3 5" id="KW-0574">Periplasm</keyword>
<dbReference type="Proteomes" id="UP000245362">
    <property type="component" value="Unassembled WGS sequence"/>
</dbReference>
<proteinExistence type="inferred from homology"/>
<dbReference type="InterPro" id="IPR050902">
    <property type="entry name" value="ABC_Transporter_SBP"/>
</dbReference>
<dbReference type="InterPro" id="IPR002491">
    <property type="entry name" value="ABC_transptr_periplasmic_BD"/>
</dbReference>
<feature type="site" description="Important for BtuC binding" evidence="5">
    <location>
        <position position="200"/>
    </location>
</feature>
<feature type="binding site" evidence="5">
    <location>
        <position position="48"/>
    </location>
    <ligand>
        <name>cyanocob(III)alamin</name>
        <dbReference type="ChEBI" id="CHEBI:17439"/>
    </ligand>
</feature>
<dbReference type="CDD" id="cd01144">
    <property type="entry name" value="BtuF"/>
    <property type="match status" value="1"/>
</dbReference>
<dbReference type="NCBIfam" id="NF038402">
    <property type="entry name" value="TroA_like"/>
    <property type="match status" value="1"/>
</dbReference>
<feature type="site" description="Important for BtuC binding" evidence="5">
    <location>
        <position position="70"/>
    </location>
</feature>
<evidence type="ECO:0000313" key="7">
    <source>
        <dbReference type="EMBL" id="PWI35343.1"/>
    </source>
</evidence>
<organism evidence="7 8">
    <name type="scientific">Vibrio albus</name>
    <dbReference type="NCBI Taxonomy" id="2200953"/>
    <lineage>
        <taxon>Bacteria</taxon>
        <taxon>Pseudomonadati</taxon>
        <taxon>Pseudomonadota</taxon>
        <taxon>Gammaproteobacteria</taxon>
        <taxon>Vibrionales</taxon>
        <taxon>Vibrionaceae</taxon>
        <taxon>Vibrio</taxon>
    </lineage>
</organism>
<comment type="function">
    <text evidence="5">Part of the ABC transporter complex BtuCDF involved in vitamin B12 import. Binds vitamin B12 and delivers it to the periplasmic surface of BtuC.</text>
</comment>
<dbReference type="OrthoDB" id="6495095at2"/>
<accession>A0A2U3BF01</accession>
<evidence type="ECO:0000256" key="1">
    <source>
        <dbReference type="ARBA" id="ARBA00022448"/>
    </source>
</evidence>
<evidence type="ECO:0000256" key="4">
    <source>
        <dbReference type="ARBA" id="ARBA00023157"/>
    </source>
</evidence>
<dbReference type="RefSeq" id="WP_109318495.1">
    <property type="nucleotide sequence ID" value="NZ_QFWT01000001.1"/>
</dbReference>
<dbReference type="InterPro" id="IPR023544">
    <property type="entry name" value="ABC_transptr_vit_B12-bd"/>
</dbReference>
<keyword evidence="8" id="KW-1185">Reference proteome</keyword>
<dbReference type="Gene3D" id="3.40.50.1980">
    <property type="entry name" value="Nitrogenase molybdenum iron protein domain"/>
    <property type="match status" value="2"/>
</dbReference>
<reference evidence="7 8" key="1">
    <citation type="submission" date="2018-05" db="EMBL/GenBank/DDBJ databases">
        <title>Vibrio limimaris sp. nov., isolated from marine sediment.</title>
        <authorList>
            <person name="Li C.-M."/>
        </authorList>
    </citation>
    <scope>NUCLEOTIDE SEQUENCE [LARGE SCALE GENOMIC DNA]</scope>
    <source>
        <strain evidence="7 8">E4404</strain>
    </source>
</reference>
<name>A0A2U3BF01_9VIBR</name>
<dbReference type="Pfam" id="PF01497">
    <property type="entry name" value="Peripla_BP_2"/>
    <property type="match status" value="1"/>
</dbReference>
<dbReference type="EMBL" id="QFWT01000001">
    <property type="protein sequence ID" value="PWI35343.1"/>
    <property type="molecule type" value="Genomic_DNA"/>
</dbReference>
<sequence precursor="true">MQSWSPLLLLLFSFGTQAAERIISLSPGSTELLYAAGLGDKLIAASDYSDYPPAARELERVSSYNSINIERIIALDPDLIVAWKSGGQGKSLNRLKELGFTLYYSDASTLDEIAVRIEELSEFAVDKKTGQTNAASFRRQLAQLKQKYHTNRSVPYFYQLGQKPMYTVTEGHWPSEIFSICGGTNIFHNSPVAYPQINTEQVIVRQPEVIFTSVAKTSVQAMWQPWKAMIPAVKKGYIWSLNPDWLNRPTPRSLKAIEEVCQHFLQTSDSTP</sequence>
<dbReference type="NCBIfam" id="NF002894">
    <property type="entry name" value="PRK03379.1"/>
    <property type="match status" value="1"/>
</dbReference>
<evidence type="ECO:0000256" key="5">
    <source>
        <dbReference type="HAMAP-Rule" id="MF_01000"/>
    </source>
</evidence>
<comment type="similarity">
    <text evidence="5">Belongs to the BtuF family.</text>
</comment>
<evidence type="ECO:0000256" key="2">
    <source>
        <dbReference type="ARBA" id="ARBA00022729"/>
    </source>
</evidence>
<evidence type="ECO:0000259" key="6">
    <source>
        <dbReference type="PROSITE" id="PS50983"/>
    </source>
</evidence>
<keyword evidence="1 5" id="KW-0813">Transport</keyword>
<dbReference type="GO" id="GO:0071281">
    <property type="term" value="P:cellular response to iron ion"/>
    <property type="evidence" value="ECO:0007669"/>
    <property type="project" value="TreeGrafter"/>
</dbReference>
<evidence type="ECO:0000313" key="8">
    <source>
        <dbReference type="Proteomes" id="UP000245362"/>
    </source>
</evidence>
<dbReference type="SUPFAM" id="SSF53807">
    <property type="entry name" value="Helical backbone' metal receptor"/>
    <property type="match status" value="1"/>
</dbReference>
<keyword evidence="4" id="KW-1015">Disulfide bond</keyword>
<dbReference type="HAMAP" id="MF_01000">
    <property type="entry name" value="BtuF"/>
    <property type="match status" value="1"/>
</dbReference>
<feature type="domain" description="Fe/B12 periplasmic-binding" evidence="6">
    <location>
        <begin position="21"/>
        <end position="268"/>
    </location>
</feature>
<dbReference type="GO" id="GO:0042597">
    <property type="term" value="C:periplasmic space"/>
    <property type="evidence" value="ECO:0007669"/>
    <property type="project" value="UniProtKB-SubCell"/>
</dbReference>
<keyword evidence="2 5" id="KW-0732">Signal</keyword>